<name>A0ACC0BLA0_CATRO</name>
<sequence>MSEYIACITSAQVVLEYYCYIYKIVNAVCTFLSSPLTNLTTHNASLSNTFNKYFRSRDFQITKVEQEKLRNAVNALPLVTSEFMTPELQEICYHTFRGILDEMLEKWGVIDEVTKKFDELMHSFHDIRKENIEEKENYERQNCIGQRADFTNSFGKGRFINLGTANRPNTEKPISTEEEQVAEKPISLEVDNVVEKTTSSEAKNADSVTSLSAMQIASVVADINSSLTLAEQDSYTFGVHTVEEKRLG</sequence>
<organism evidence="1 2">
    <name type="scientific">Catharanthus roseus</name>
    <name type="common">Madagascar periwinkle</name>
    <name type="synonym">Vinca rosea</name>
    <dbReference type="NCBI Taxonomy" id="4058"/>
    <lineage>
        <taxon>Eukaryota</taxon>
        <taxon>Viridiplantae</taxon>
        <taxon>Streptophyta</taxon>
        <taxon>Embryophyta</taxon>
        <taxon>Tracheophyta</taxon>
        <taxon>Spermatophyta</taxon>
        <taxon>Magnoliopsida</taxon>
        <taxon>eudicotyledons</taxon>
        <taxon>Gunneridae</taxon>
        <taxon>Pentapetalae</taxon>
        <taxon>asterids</taxon>
        <taxon>lamiids</taxon>
        <taxon>Gentianales</taxon>
        <taxon>Apocynaceae</taxon>
        <taxon>Rauvolfioideae</taxon>
        <taxon>Vinceae</taxon>
        <taxon>Catharanthinae</taxon>
        <taxon>Catharanthus</taxon>
    </lineage>
</organism>
<dbReference type="EMBL" id="CM044703">
    <property type="protein sequence ID" value="KAI5673378.1"/>
    <property type="molecule type" value="Genomic_DNA"/>
</dbReference>
<evidence type="ECO:0000313" key="2">
    <source>
        <dbReference type="Proteomes" id="UP001060085"/>
    </source>
</evidence>
<accession>A0ACC0BLA0</accession>
<dbReference type="Proteomes" id="UP001060085">
    <property type="component" value="Linkage Group LG03"/>
</dbReference>
<gene>
    <name evidence="1" type="ORF">M9H77_13742</name>
</gene>
<comment type="caution">
    <text evidence="1">The sequence shown here is derived from an EMBL/GenBank/DDBJ whole genome shotgun (WGS) entry which is preliminary data.</text>
</comment>
<keyword evidence="2" id="KW-1185">Reference proteome</keyword>
<reference evidence="2" key="1">
    <citation type="journal article" date="2023" name="Nat. Plants">
        <title>Single-cell RNA sequencing provides a high-resolution roadmap for understanding the multicellular compartmentation of specialized metabolism.</title>
        <authorList>
            <person name="Sun S."/>
            <person name="Shen X."/>
            <person name="Li Y."/>
            <person name="Li Y."/>
            <person name="Wang S."/>
            <person name="Li R."/>
            <person name="Zhang H."/>
            <person name="Shen G."/>
            <person name="Guo B."/>
            <person name="Wei J."/>
            <person name="Xu J."/>
            <person name="St-Pierre B."/>
            <person name="Chen S."/>
            <person name="Sun C."/>
        </authorList>
    </citation>
    <scope>NUCLEOTIDE SEQUENCE [LARGE SCALE GENOMIC DNA]</scope>
</reference>
<protein>
    <submittedName>
        <fullName evidence="1">Uncharacterized protein</fullName>
    </submittedName>
</protein>
<proteinExistence type="predicted"/>
<evidence type="ECO:0000313" key="1">
    <source>
        <dbReference type="EMBL" id="KAI5673378.1"/>
    </source>
</evidence>